<evidence type="ECO:0000313" key="3">
    <source>
        <dbReference type="Proteomes" id="UP001314170"/>
    </source>
</evidence>
<comment type="caution">
    <text evidence="2">The sequence shown here is derived from an EMBL/GenBank/DDBJ whole genome shotgun (WGS) entry which is preliminary data.</text>
</comment>
<reference evidence="2 3" key="1">
    <citation type="submission" date="2024-01" db="EMBL/GenBank/DDBJ databases">
        <authorList>
            <person name="Waweru B."/>
        </authorList>
    </citation>
    <scope>NUCLEOTIDE SEQUENCE [LARGE SCALE GENOMIC DNA]</scope>
</reference>
<protein>
    <submittedName>
        <fullName evidence="2">Uncharacterized protein</fullName>
    </submittedName>
</protein>
<keyword evidence="3" id="KW-1185">Reference proteome</keyword>
<dbReference type="AlphaFoldDB" id="A0AAV1SEX8"/>
<feature type="region of interest" description="Disordered" evidence="1">
    <location>
        <begin position="144"/>
        <end position="214"/>
    </location>
</feature>
<feature type="compositionally biased region" description="Basic and acidic residues" evidence="1">
    <location>
        <begin position="196"/>
        <end position="214"/>
    </location>
</feature>
<evidence type="ECO:0000256" key="1">
    <source>
        <dbReference type="SAM" id="MobiDB-lite"/>
    </source>
</evidence>
<feature type="region of interest" description="Disordered" evidence="1">
    <location>
        <begin position="35"/>
        <end position="98"/>
    </location>
</feature>
<name>A0AAV1SEX8_9ROSI</name>
<sequence>MKTSDQATDLHGQSKSFVELFLQKARSAFTWKRSPYQHESMRSHCEAISKASKSSRPGGNSLHKAPAGVPSSSAVRSRSGFSRGGEEDEVTAPTEIPHHIRKEVKLKMLRQFSKIMELSDHQATALHGQSKSFAKFFLEHALSERSPHQHESMRSHREAISKASKSSRPGGNSLHKAPSGVPSSSAVRSRSGFSRGGEEHEVAVSTEIPHHTRKEDKVKILRKLSKQHPTSEVALKIAFFVESLNASNHITEEIIKKCKEGEQKLEDGLLLVKQAQQRLDLLLTEIYD</sequence>
<feature type="compositionally biased region" description="Basic and acidic residues" evidence="1">
    <location>
        <begin position="144"/>
        <end position="160"/>
    </location>
</feature>
<dbReference type="Proteomes" id="UP001314170">
    <property type="component" value="Unassembled WGS sequence"/>
</dbReference>
<feature type="compositionally biased region" description="Low complexity" evidence="1">
    <location>
        <begin position="65"/>
        <end position="81"/>
    </location>
</feature>
<gene>
    <name evidence="2" type="ORF">DCAF_LOCUS22634</name>
</gene>
<proteinExistence type="predicted"/>
<organism evidence="2 3">
    <name type="scientific">Dovyalis caffra</name>
    <dbReference type="NCBI Taxonomy" id="77055"/>
    <lineage>
        <taxon>Eukaryota</taxon>
        <taxon>Viridiplantae</taxon>
        <taxon>Streptophyta</taxon>
        <taxon>Embryophyta</taxon>
        <taxon>Tracheophyta</taxon>
        <taxon>Spermatophyta</taxon>
        <taxon>Magnoliopsida</taxon>
        <taxon>eudicotyledons</taxon>
        <taxon>Gunneridae</taxon>
        <taxon>Pentapetalae</taxon>
        <taxon>rosids</taxon>
        <taxon>fabids</taxon>
        <taxon>Malpighiales</taxon>
        <taxon>Salicaceae</taxon>
        <taxon>Flacourtieae</taxon>
        <taxon>Dovyalis</taxon>
    </lineage>
</organism>
<accession>A0AAV1SEX8</accession>
<dbReference type="EMBL" id="CAWUPB010001178">
    <property type="protein sequence ID" value="CAK7349911.1"/>
    <property type="molecule type" value="Genomic_DNA"/>
</dbReference>
<evidence type="ECO:0000313" key="2">
    <source>
        <dbReference type="EMBL" id="CAK7349911.1"/>
    </source>
</evidence>
<feature type="compositionally biased region" description="Low complexity" evidence="1">
    <location>
        <begin position="177"/>
        <end position="193"/>
    </location>
</feature>